<dbReference type="Gene3D" id="3.40.50.1820">
    <property type="entry name" value="alpha/beta hydrolase"/>
    <property type="match status" value="1"/>
</dbReference>
<feature type="domain" description="AB hydrolase-1" evidence="6">
    <location>
        <begin position="29"/>
        <end position="288"/>
    </location>
</feature>
<dbReference type="Pfam" id="PF00561">
    <property type="entry name" value="Abhydrolase_1"/>
    <property type="match status" value="1"/>
</dbReference>
<evidence type="ECO:0000256" key="4">
    <source>
        <dbReference type="ARBA" id="ARBA00023140"/>
    </source>
</evidence>
<dbReference type="SUPFAM" id="SSF53474">
    <property type="entry name" value="alpha/beta-Hydrolases"/>
    <property type="match status" value="1"/>
</dbReference>
<dbReference type="GO" id="GO:0016787">
    <property type="term" value="F:hydrolase activity"/>
    <property type="evidence" value="ECO:0007669"/>
    <property type="project" value="UniProtKB-KW"/>
</dbReference>
<organism evidence="7 8">
    <name type="scientific">Decorospora gaudefroyi</name>
    <dbReference type="NCBI Taxonomy" id="184978"/>
    <lineage>
        <taxon>Eukaryota</taxon>
        <taxon>Fungi</taxon>
        <taxon>Dikarya</taxon>
        <taxon>Ascomycota</taxon>
        <taxon>Pezizomycotina</taxon>
        <taxon>Dothideomycetes</taxon>
        <taxon>Pleosporomycetidae</taxon>
        <taxon>Pleosporales</taxon>
        <taxon>Pleosporineae</taxon>
        <taxon>Pleosporaceae</taxon>
        <taxon>Decorospora</taxon>
    </lineage>
</organism>
<accession>A0A6A5KLM8</accession>
<evidence type="ECO:0000259" key="6">
    <source>
        <dbReference type="Pfam" id="PF00561"/>
    </source>
</evidence>
<dbReference type="OrthoDB" id="294702at2759"/>
<keyword evidence="4" id="KW-0576">Peroxisome</keyword>
<evidence type="ECO:0000313" key="8">
    <source>
        <dbReference type="Proteomes" id="UP000800040"/>
    </source>
</evidence>
<dbReference type="GO" id="GO:0005777">
    <property type="term" value="C:peroxisome"/>
    <property type="evidence" value="ECO:0007669"/>
    <property type="project" value="UniProtKB-SubCell"/>
</dbReference>
<evidence type="ECO:0000256" key="5">
    <source>
        <dbReference type="SAM" id="Phobius"/>
    </source>
</evidence>
<reference evidence="7" key="1">
    <citation type="submission" date="2020-01" db="EMBL/GenBank/DDBJ databases">
        <authorList>
            <consortium name="DOE Joint Genome Institute"/>
            <person name="Haridas S."/>
            <person name="Albert R."/>
            <person name="Binder M."/>
            <person name="Bloem J."/>
            <person name="Labutti K."/>
            <person name="Salamov A."/>
            <person name="Andreopoulos B."/>
            <person name="Baker S.E."/>
            <person name="Barry K."/>
            <person name="Bills G."/>
            <person name="Bluhm B.H."/>
            <person name="Cannon C."/>
            <person name="Castanera R."/>
            <person name="Culley D.E."/>
            <person name="Daum C."/>
            <person name="Ezra D."/>
            <person name="Gonzalez J.B."/>
            <person name="Henrissat B."/>
            <person name="Kuo A."/>
            <person name="Liang C."/>
            <person name="Lipzen A."/>
            <person name="Lutzoni F."/>
            <person name="Magnuson J."/>
            <person name="Mondo S."/>
            <person name="Nolan M."/>
            <person name="Ohm R."/>
            <person name="Pangilinan J."/>
            <person name="Park H.-J."/>
            <person name="Ramirez L."/>
            <person name="Alfaro M."/>
            <person name="Sun H."/>
            <person name="Tritt A."/>
            <person name="Yoshinaga Y."/>
            <person name="Zwiers L.-H."/>
            <person name="Turgeon B.G."/>
            <person name="Goodwin S.B."/>
            <person name="Spatafora J.W."/>
            <person name="Crous P.W."/>
            <person name="Grigoriev I.V."/>
        </authorList>
    </citation>
    <scope>NUCLEOTIDE SEQUENCE</scope>
    <source>
        <strain evidence="7">P77</strain>
    </source>
</reference>
<keyword evidence="5" id="KW-0472">Membrane</keyword>
<keyword evidence="5" id="KW-1133">Transmembrane helix</keyword>
<evidence type="ECO:0000313" key="7">
    <source>
        <dbReference type="EMBL" id="KAF1836206.1"/>
    </source>
</evidence>
<evidence type="ECO:0000256" key="1">
    <source>
        <dbReference type="ARBA" id="ARBA00004275"/>
    </source>
</evidence>
<dbReference type="PANTHER" id="PTHR45763:SF46">
    <property type="entry name" value="AB HYDROLASE-1 DOMAIN-CONTAINING PROTEIN"/>
    <property type="match status" value="1"/>
</dbReference>
<keyword evidence="7" id="KW-0378">Hydrolase</keyword>
<dbReference type="EMBL" id="ML975276">
    <property type="protein sequence ID" value="KAF1836206.1"/>
    <property type="molecule type" value="Genomic_DNA"/>
</dbReference>
<comment type="similarity">
    <text evidence="2">Belongs to the AB hydrolase superfamily. AKT2 hydrolase family.</text>
</comment>
<name>A0A6A5KLM8_9PLEO</name>
<comment type="subcellular location">
    <subcellularLocation>
        <location evidence="1">Peroxisome</location>
    </subcellularLocation>
</comment>
<dbReference type="Proteomes" id="UP000800040">
    <property type="component" value="Unassembled WGS sequence"/>
</dbReference>
<proteinExistence type="inferred from homology"/>
<dbReference type="InterPro" id="IPR029058">
    <property type="entry name" value="AB_hydrolase_fold"/>
</dbReference>
<evidence type="ECO:0000256" key="3">
    <source>
        <dbReference type="ARBA" id="ARBA00023026"/>
    </source>
</evidence>
<dbReference type="PANTHER" id="PTHR45763">
    <property type="entry name" value="HYDROLASE, ALPHA/BETA FOLD FAMILY PROTEIN, EXPRESSED-RELATED"/>
    <property type="match status" value="1"/>
</dbReference>
<keyword evidence="5" id="KW-0812">Transmembrane</keyword>
<feature type="transmembrane region" description="Helical" evidence="5">
    <location>
        <begin position="119"/>
        <end position="138"/>
    </location>
</feature>
<feature type="transmembrane region" description="Helical" evidence="5">
    <location>
        <begin position="144"/>
        <end position="164"/>
    </location>
</feature>
<keyword evidence="3" id="KW-0843">Virulence</keyword>
<dbReference type="InterPro" id="IPR000073">
    <property type="entry name" value="AB_hydrolase_1"/>
</dbReference>
<protein>
    <submittedName>
        <fullName evidence="7">Alpha/beta hydrolase fold domain-containing protein</fullName>
    </submittedName>
</protein>
<sequence>MQQENERMKLEDGRTLSYAIYGSPVPQKTVFYLHGFQSSRYEGKLWHSVCAKHHVRLIAPDRPGNGRSSFQTNRRILDWPTDLLALAEHLKVHQFYMLGVSGGAPYALACVKEMTKERLLGVSIASGLYPVQLGTAGMVLPTRLVLWVAPWMTGLTTVLFGSIMGKASRTEDGKVFEDMLAKEVDNRHAGDRDAIKDPVHWPTCVAMARESFHQGSEGASWEARLNGSEWGFELGQLYVGDNGVPLTLWHGTEDSNCPVAMAQRARDLMPGSVLYLKEGDAHVSFIFRDADDILEDLVGEAEPEEYKMVGAVAA</sequence>
<dbReference type="AlphaFoldDB" id="A0A6A5KLM8"/>
<keyword evidence="8" id="KW-1185">Reference proteome</keyword>
<evidence type="ECO:0000256" key="2">
    <source>
        <dbReference type="ARBA" id="ARBA00005668"/>
    </source>
</evidence>
<gene>
    <name evidence="7" type="ORF">BDW02DRAFT_248527</name>
</gene>